<dbReference type="Proteomes" id="UP001195483">
    <property type="component" value="Unassembled WGS sequence"/>
</dbReference>
<evidence type="ECO:0000256" key="6">
    <source>
        <dbReference type="ARBA" id="ARBA00022833"/>
    </source>
</evidence>
<protein>
    <recommendedName>
        <fullName evidence="3">carbonic anhydrase</fullName>
        <ecNumber evidence="3">4.2.1.1</ecNumber>
    </recommendedName>
</protein>
<dbReference type="EMBL" id="JAEAOA010002326">
    <property type="protein sequence ID" value="KAK3602212.1"/>
    <property type="molecule type" value="Genomic_DNA"/>
</dbReference>
<evidence type="ECO:0000313" key="12">
    <source>
        <dbReference type="Proteomes" id="UP001195483"/>
    </source>
</evidence>
<name>A0AAE0T1Q5_9BIVA</name>
<evidence type="ECO:0000256" key="7">
    <source>
        <dbReference type="ARBA" id="ARBA00023180"/>
    </source>
</evidence>
<gene>
    <name evidence="11" type="ORF">CHS0354_039960</name>
</gene>
<dbReference type="InterPro" id="IPR036398">
    <property type="entry name" value="CA_dom_sf"/>
</dbReference>
<evidence type="ECO:0000256" key="9">
    <source>
        <dbReference type="ARBA" id="ARBA00048348"/>
    </source>
</evidence>
<dbReference type="CDD" id="cd00326">
    <property type="entry name" value="alpha_CA"/>
    <property type="match status" value="1"/>
</dbReference>
<reference evidence="11" key="3">
    <citation type="submission" date="2023-05" db="EMBL/GenBank/DDBJ databases">
        <authorList>
            <person name="Smith C.H."/>
        </authorList>
    </citation>
    <scope>NUCLEOTIDE SEQUENCE</scope>
    <source>
        <strain evidence="11">CHS0354</strain>
        <tissue evidence="11">Mantle</tissue>
    </source>
</reference>
<sequence length="287" mass="33320">MPSEELWLLNHDLQTTSSGNTGNEWGYEGEIGPSNWHNNYPHCAGSRQSPVSIRMNEVIVDSNWLGPFTMRGYDTRDNVCMHLENTGYTVQVNIQGEPISITGGGLKDTYLVEQFHFHWGRLDQRGSEHDIDGIHSPMEMHIVHYNAKYKNFSEALDKSDGIVVLAFLFEVGNHNDHLDHIISHFEEIPYRDNHTLIEPFALREFLPKKLDIYCRYSGSLTTPPCYESVTWFIFYETIEISEEQLHSFRQDVHQNFDNGTITDISDDFRPPQPLYKRKIYCSKKEDD</sequence>
<evidence type="ECO:0000256" key="2">
    <source>
        <dbReference type="ARBA" id="ARBA00010718"/>
    </source>
</evidence>
<evidence type="ECO:0000259" key="10">
    <source>
        <dbReference type="PROSITE" id="PS51144"/>
    </source>
</evidence>
<dbReference type="SMART" id="SM01057">
    <property type="entry name" value="Carb_anhydrase"/>
    <property type="match status" value="1"/>
</dbReference>
<keyword evidence="5" id="KW-0479">Metal-binding</keyword>
<reference evidence="11" key="2">
    <citation type="journal article" date="2021" name="Genome Biol. Evol.">
        <title>Developing a high-quality reference genome for a parasitic bivalve with doubly uniparental inheritance (Bivalvia: Unionida).</title>
        <authorList>
            <person name="Smith C.H."/>
        </authorList>
    </citation>
    <scope>NUCLEOTIDE SEQUENCE</scope>
    <source>
        <strain evidence="11">CHS0354</strain>
        <tissue evidence="11">Mantle</tissue>
    </source>
</reference>
<reference evidence="11" key="1">
    <citation type="journal article" date="2021" name="Genome Biol. Evol.">
        <title>A High-Quality Reference Genome for a Parasitic Bivalve with Doubly Uniparental Inheritance (Bivalvia: Unionida).</title>
        <authorList>
            <person name="Smith C.H."/>
        </authorList>
    </citation>
    <scope>NUCLEOTIDE SEQUENCE</scope>
    <source>
        <strain evidence="11">CHS0354</strain>
    </source>
</reference>
<proteinExistence type="inferred from homology"/>
<dbReference type="EC" id="4.2.1.1" evidence="3"/>
<dbReference type="AlphaFoldDB" id="A0AAE0T1Q5"/>
<dbReference type="PANTHER" id="PTHR18952">
    <property type="entry name" value="CARBONIC ANHYDRASE"/>
    <property type="match status" value="1"/>
</dbReference>
<keyword evidence="6" id="KW-0862">Zinc</keyword>
<organism evidence="11 12">
    <name type="scientific">Potamilus streckersoni</name>
    <dbReference type="NCBI Taxonomy" id="2493646"/>
    <lineage>
        <taxon>Eukaryota</taxon>
        <taxon>Metazoa</taxon>
        <taxon>Spiralia</taxon>
        <taxon>Lophotrochozoa</taxon>
        <taxon>Mollusca</taxon>
        <taxon>Bivalvia</taxon>
        <taxon>Autobranchia</taxon>
        <taxon>Heteroconchia</taxon>
        <taxon>Palaeoheterodonta</taxon>
        <taxon>Unionida</taxon>
        <taxon>Unionoidea</taxon>
        <taxon>Unionidae</taxon>
        <taxon>Ambleminae</taxon>
        <taxon>Lampsilini</taxon>
        <taxon>Potamilus</taxon>
    </lineage>
</organism>
<evidence type="ECO:0000256" key="4">
    <source>
        <dbReference type="ARBA" id="ARBA00022525"/>
    </source>
</evidence>
<accession>A0AAE0T1Q5</accession>
<comment type="catalytic activity">
    <reaction evidence="9">
        <text>hydrogencarbonate + H(+) = CO2 + H2O</text>
        <dbReference type="Rhea" id="RHEA:10748"/>
        <dbReference type="ChEBI" id="CHEBI:15377"/>
        <dbReference type="ChEBI" id="CHEBI:15378"/>
        <dbReference type="ChEBI" id="CHEBI:16526"/>
        <dbReference type="ChEBI" id="CHEBI:17544"/>
        <dbReference type="EC" id="4.2.1.1"/>
    </reaction>
</comment>
<comment type="similarity">
    <text evidence="2">Belongs to the alpha-carbonic anhydrase family.</text>
</comment>
<dbReference type="Pfam" id="PF00194">
    <property type="entry name" value="Carb_anhydrase"/>
    <property type="match status" value="1"/>
</dbReference>
<evidence type="ECO:0000256" key="3">
    <source>
        <dbReference type="ARBA" id="ARBA00012925"/>
    </source>
</evidence>
<keyword evidence="7" id="KW-0325">Glycoprotein</keyword>
<evidence type="ECO:0000256" key="5">
    <source>
        <dbReference type="ARBA" id="ARBA00022723"/>
    </source>
</evidence>
<keyword evidence="8" id="KW-0456">Lyase</keyword>
<dbReference type="GO" id="GO:0004089">
    <property type="term" value="F:carbonate dehydratase activity"/>
    <property type="evidence" value="ECO:0007669"/>
    <property type="project" value="UniProtKB-EC"/>
</dbReference>
<evidence type="ECO:0000256" key="8">
    <source>
        <dbReference type="ARBA" id="ARBA00023239"/>
    </source>
</evidence>
<dbReference type="GO" id="GO:0005576">
    <property type="term" value="C:extracellular region"/>
    <property type="evidence" value="ECO:0007669"/>
    <property type="project" value="UniProtKB-SubCell"/>
</dbReference>
<dbReference type="PANTHER" id="PTHR18952:SF265">
    <property type="entry name" value="CARBONIC ANHYDRASE"/>
    <property type="match status" value="1"/>
</dbReference>
<dbReference type="InterPro" id="IPR001148">
    <property type="entry name" value="CA_dom"/>
</dbReference>
<comment type="subcellular location">
    <subcellularLocation>
        <location evidence="1">Secreted</location>
    </subcellularLocation>
</comment>
<dbReference type="GO" id="GO:0008270">
    <property type="term" value="F:zinc ion binding"/>
    <property type="evidence" value="ECO:0007669"/>
    <property type="project" value="InterPro"/>
</dbReference>
<dbReference type="PROSITE" id="PS51144">
    <property type="entry name" value="ALPHA_CA_2"/>
    <property type="match status" value="1"/>
</dbReference>
<dbReference type="InterPro" id="IPR023561">
    <property type="entry name" value="Carbonic_anhydrase_a-class"/>
</dbReference>
<feature type="domain" description="Alpha-carbonic anhydrase" evidence="10">
    <location>
        <begin position="23"/>
        <end position="283"/>
    </location>
</feature>
<keyword evidence="12" id="KW-1185">Reference proteome</keyword>
<dbReference type="Gene3D" id="3.10.200.10">
    <property type="entry name" value="Alpha carbonic anhydrase"/>
    <property type="match status" value="1"/>
</dbReference>
<keyword evidence="4" id="KW-0964">Secreted</keyword>
<dbReference type="FunFam" id="3.10.200.10:FF:000003">
    <property type="entry name" value="Carbonic anhydrase 12"/>
    <property type="match status" value="1"/>
</dbReference>
<dbReference type="SUPFAM" id="SSF51069">
    <property type="entry name" value="Carbonic anhydrase"/>
    <property type="match status" value="1"/>
</dbReference>
<comment type="caution">
    <text evidence="11">The sequence shown here is derived from an EMBL/GenBank/DDBJ whole genome shotgun (WGS) entry which is preliminary data.</text>
</comment>
<evidence type="ECO:0000256" key="1">
    <source>
        <dbReference type="ARBA" id="ARBA00004613"/>
    </source>
</evidence>
<evidence type="ECO:0000313" key="11">
    <source>
        <dbReference type="EMBL" id="KAK3602212.1"/>
    </source>
</evidence>